<protein>
    <recommendedName>
        <fullName evidence="2">GIY-YIG domain-containing protein</fullName>
    </recommendedName>
</protein>
<evidence type="ECO:0008006" key="2">
    <source>
        <dbReference type="Google" id="ProtNLM"/>
    </source>
</evidence>
<dbReference type="EMBL" id="MG264610">
    <property type="protein sequence ID" value="AUG32797.1"/>
    <property type="molecule type" value="Genomic_DNA"/>
</dbReference>
<accession>A0A2H4ZQI9</accession>
<name>A0A2H4ZQI9_9EUKA</name>
<gene>
    <name evidence="1" type="ORF">PLO_825</name>
</gene>
<reference evidence="1" key="1">
    <citation type="submission" date="2017-10" db="EMBL/GenBank/DDBJ databases">
        <title>Paulinella longichromatophora chromatophore genome.</title>
        <authorList>
            <person name="Lhee D."/>
            <person name="Yoon H.S."/>
        </authorList>
    </citation>
    <scope>NUCLEOTIDE SEQUENCE</scope>
</reference>
<geneLocation type="plastid" evidence="1"/>
<evidence type="ECO:0000313" key="1">
    <source>
        <dbReference type="EMBL" id="AUG32797.1"/>
    </source>
</evidence>
<sequence>MISKKQFSQFMSHHPSLLDPENLIHWQKHLVGHQHSLFAKKALIKSRYLASEDSYSLGNLYNYATSLDILSISPQNLNFWFWPNECCNGAAIYFVIDHPPHLESPILLYIGETSQAEKRWKGNHACKDYLAAYCEAVHRGKLQENLSIRFWSDVPTDALKRRTIEEILIDFWRPGLNKLIYQRWQNPFLY</sequence>
<organism evidence="1">
    <name type="scientific">Paulinella longichromatophora</name>
    <dbReference type="NCBI Taxonomy" id="1708747"/>
    <lineage>
        <taxon>Eukaryota</taxon>
        <taxon>Sar</taxon>
        <taxon>Rhizaria</taxon>
        <taxon>Cercozoa</taxon>
        <taxon>Imbricatea</taxon>
        <taxon>Silicofilosea</taxon>
        <taxon>Euglyphida</taxon>
        <taxon>Paulinellidae</taxon>
        <taxon>Paulinella</taxon>
    </lineage>
</organism>
<dbReference type="AlphaFoldDB" id="A0A2H4ZQI9"/>
<keyword evidence="1" id="KW-0934">Plastid</keyword>
<proteinExistence type="predicted"/>